<evidence type="ECO:0000313" key="9">
    <source>
        <dbReference type="EMBL" id="ADD69760.1"/>
    </source>
</evidence>
<dbReference type="FunCoup" id="D4H756">
    <property type="interactions" value="495"/>
</dbReference>
<dbReference type="EC" id="2.3.1.39" evidence="1 6"/>
<dbReference type="InterPro" id="IPR014043">
    <property type="entry name" value="Acyl_transferase_dom"/>
</dbReference>
<dbReference type="AlphaFoldDB" id="D4H756"/>
<dbReference type="Pfam" id="PF00698">
    <property type="entry name" value="Acyl_transf_1"/>
    <property type="match status" value="1"/>
</dbReference>
<dbReference type="InterPro" id="IPR016035">
    <property type="entry name" value="Acyl_Trfase/lysoPLipase"/>
</dbReference>
<feature type="domain" description="Malonyl-CoA:ACP transacylase (MAT)" evidence="8">
    <location>
        <begin position="7"/>
        <end position="306"/>
    </location>
</feature>
<evidence type="ECO:0000259" key="8">
    <source>
        <dbReference type="SMART" id="SM00827"/>
    </source>
</evidence>
<dbReference type="InterPro" id="IPR024925">
    <property type="entry name" value="Malonyl_CoA-ACP_transAc"/>
</dbReference>
<comment type="similarity">
    <text evidence="6">Belongs to the fabD family.</text>
</comment>
<dbReference type="KEGG" id="dap:Dacet_3010"/>
<gene>
    <name evidence="9" type="ordered locus">Dacet_3010</name>
</gene>
<dbReference type="RefSeq" id="WP_013012245.1">
    <property type="nucleotide sequence ID" value="NC_013943.1"/>
</dbReference>
<evidence type="ECO:0000256" key="6">
    <source>
        <dbReference type="PIRNR" id="PIRNR000446"/>
    </source>
</evidence>
<dbReference type="FunFam" id="3.30.70.250:FF:000001">
    <property type="entry name" value="Malonyl CoA-acyl carrier protein transacylase"/>
    <property type="match status" value="1"/>
</dbReference>
<dbReference type="GO" id="GO:0004314">
    <property type="term" value="F:[acyl-carrier-protein] S-malonyltransferase activity"/>
    <property type="evidence" value="ECO:0007669"/>
    <property type="project" value="UniProtKB-EC"/>
</dbReference>
<organism evidence="9 10">
    <name type="scientific">Denitrovibrio acetiphilus (strain DSM 12809 / NBRC 114555 / N2460)</name>
    <dbReference type="NCBI Taxonomy" id="522772"/>
    <lineage>
        <taxon>Bacteria</taxon>
        <taxon>Pseudomonadati</taxon>
        <taxon>Deferribacterota</taxon>
        <taxon>Deferribacteres</taxon>
        <taxon>Deferribacterales</taxon>
        <taxon>Geovibrionaceae</taxon>
        <taxon>Denitrovibrio</taxon>
    </lineage>
</organism>
<dbReference type="InterPro" id="IPR050858">
    <property type="entry name" value="Mal-CoA-ACP_Trans/PKS_FabD"/>
</dbReference>
<evidence type="ECO:0000256" key="1">
    <source>
        <dbReference type="ARBA" id="ARBA00013258"/>
    </source>
</evidence>
<proteinExistence type="inferred from homology"/>
<dbReference type="NCBIfam" id="TIGR00128">
    <property type="entry name" value="fabD"/>
    <property type="match status" value="1"/>
</dbReference>
<dbReference type="SMART" id="SM00827">
    <property type="entry name" value="PKS_AT"/>
    <property type="match status" value="1"/>
</dbReference>
<dbReference type="InParanoid" id="D4H756"/>
<dbReference type="Proteomes" id="UP000002012">
    <property type="component" value="Chromosome"/>
</dbReference>
<protein>
    <recommendedName>
        <fullName evidence="2 6">Malonyl CoA-acyl carrier protein transacylase</fullName>
        <ecNumber evidence="1 6">2.3.1.39</ecNumber>
    </recommendedName>
</protein>
<feature type="active site" evidence="7">
    <location>
        <position position="199"/>
    </location>
</feature>
<dbReference type="STRING" id="522772.Dacet_3010"/>
<sequence>MGKTAVVFPGQGAQFVGMGKDFYEKHESVKQIFDKADESLGYGLTEIMFDGPEDDLKLTSNTQPALLTMSIAIWDILKSRVHADFFAGHSLGEYSAVVAAGGLSFEEGVKAVHNRGRFMQSAVPVGVGAMAAVMGAADEDIVAVCKEVSGDRICEPANFNCPGQVVVAGHTEAVEEFCVKIKEKGAKRAMLLPVSAPFHCSLMKPARQDMAAYLKNETIIKNLSTPVYNNVDAKVEHTGEEVYDALCRQVDGAVMWTELIRNMINDGVDRFIEVGAGKVLSGLIKKIDKTVAIENISTASDLEKGE</sequence>
<dbReference type="InterPro" id="IPR001227">
    <property type="entry name" value="Ac_transferase_dom_sf"/>
</dbReference>
<evidence type="ECO:0000256" key="2">
    <source>
        <dbReference type="ARBA" id="ARBA00018953"/>
    </source>
</evidence>
<dbReference type="PIRSF" id="PIRSF000446">
    <property type="entry name" value="Mct"/>
    <property type="match status" value="1"/>
</dbReference>
<dbReference type="Gene3D" id="3.30.70.250">
    <property type="entry name" value="Malonyl-CoA ACP transacylase, ACP-binding"/>
    <property type="match status" value="1"/>
</dbReference>
<dbReference type="OrthoDB" id="9805460at2"/>
<dbReference type="Gene3D" id="3.40.366.10">
    <property type="entry name" value="Malonyl-Coenzyme A Acyl Carrier Protein, domain 2"/>
    <property type="match status" value="1"/>
</dbReference>
<dbReference type="PaxDb" id="522772-Dacet_3010"/>
<evidence type="ECO:0000256" key="5">
    <source>
        <dbReference type="ARBA" id="ARBA00048462"/>
    </source>
</evidence>
<evidence type="ECO:0000256" key="3">
    <source>
        <dbReference type="ARBA" id="ARBA00022679"/>
    </source>
</evidence>
<dbReference type="EMBL" id="CP001968">
    <property type="protein sequence ID" value="ADD69760.1"/>
    <property type="molecule type" value="Genomic_DNA"/>
</dbReference>
<evidence type="ECO:0000256" key="4">
    <source>
        <dbReference type="ARBA" id="ARBA00023315"/>
    </source>
</evidence>
<evidence type="ECO:0000256" key="7">
    <source>
        <dbReference type="PIRSR" id="PIRSR000446-1"/>
    </source>
</evidence>
<keyword evidence="4 6" id="KW-0012">Acyltransferase</keyword>
<feature type="active site" evidence="7">
    <location>
        <position position="90"/>
    </location>
</feature>
<keyword evidence="10" id="KW-1185">Reference proteome</keyword>
<dbReference type="GO" id="GO:0005829">
    <property type="term" value="C:cytosol"/>
    <property type="evidence" value="ECO:0007669"/>
    <property type="project" value="TreeGrafter"/>
</dbReference>
<keyword evidence="3 6" id="KW-0808">Transferase</keyword>
<dbReference type="eggNOG" id="COG0331">
    <property type="taxonomic scope" value="Bacteria"/>
</dbReference>
<dbReference type="PANTHER" id="PTHR42681:SF1">
    <property type="entry name" value="MALONYL-COA-ACYL CARRIER PROTEIN TRANSACYLASE, MITOCHONDRIAL"/>
    <property type="match status" value="1"/>
</dbReference>
<dbReference type="SUPFAM" id="SSF52151">
    <property type="entry name" value="FabD/lysophospholipase-like"/>
    <property type="match status" value="1"/>
</dbReference>
<accession>D4H756</accession>
<dbReference type="InterPro" id="IPR016036">
    <property type="entry name" value="Malonyl_transacylase_ACP-bd"/>
</dbReference>
<reference evidence="9 10" key="1">
    <citation type="journal article" date="2010" name="Stand. Genomic Sci.">
        <title>Complete genome sequence of Denitrovibrio acetiphilus type strain (N2460).</title>
        <authorList>
            <person name="Kiss H."/>
            <person name="Lang E."/>
            <person name="Lapidus A."/>
            <person name="Copeland A."/>
            <person name="Nolan M."/>
            <person name="Glavina Del Rio T."/>
            <person name="Chen F."/>
            <person name="Lucas S."/>
            <person name="Tice H."/>
            <person name="Cheng J.F."/>
            <person name="Han C."/>
            <person name="Goodwin L."/>
            <person name="Pitluck S."/>
            <person name="Liolios K."/>
            <person name="Pati A."/>
            <person name="Ivanova N."/>
            <person name="Mavromatis K."/>
            <person name="Chen A."/>
            <person name="Palaniappan K."/>
            <person name="Land M."/>
            <person name="Hauser L."/>
            <person name="Chang Y.J."/>
            <person name="Jeffries C.D."/>
            <person name="Detter J.C."/>
            <person name="Brettin T."/>
            <person name="Spring S."/>
            <person name="Rohde M."/>
            <person name="Goker M."/>
            <person name="Woyke T."/>
            <person name="Bristow J."/>
            <person name="Eisen J.A."/>
            <person name="Markowitz V."/>
            <person name="Hugenholtz P."/>
            <person name="Kyrpides N.C."/>
            <person name="Klenk H.P."/>
        </authorList>
    </citation>
    <scope>NUCLEOTIDE SEQUENCE [LARGE SCALE GENOMIC DNA]</scope>
    <source>
        <strain evidence="10">DSM 12809 / NBRC 114555 / N2460</strain>
    </source>
</reference>
<name>D4H756_DENA2</name>
<comment type="catalytic activity">
    <reaction evidence="5 6">
        <text>holo-[ACP] + malonyl-CoA = malonyl-[ACP] + CoA</text>
        <dbReference type="Rhea" id="RHEA:41792"/>
        <dbReference type="Rhea" id="RHEA-COMP:9623"/>
        <dbReference type="Rhea" id="RHEA-COMP:9685"/>
        <dbReference type="ChEBI" id="CHEBI:57287"/>
        <dbReference type="ChEBI" id="CHEBI:57384"/>
        <dbReference type="ChEBI" id="CHEBI:64479"/>
        <dbReference type="ChEBI" id="CHEBI:78449"/>
        <dbReference type="EC" id="2.3.1.39"/>
    </reaction>
</comment>
<dbReference type="HOGENOM" id="CLU_030558_0_1_0"/>
<evidence type="ECO:0000313" key="10">
    <source>
        <dbReference type="Proteomes" id="UP000002012"/>
    </source>
</evidence>
<dbReference type="SUPFAM" id="SSF55048">
    <property type="entry name" value="Probable ACP-binding domain of malonyl-CoA ACP transacylase"/>
    <property type="match status" value="1"/>
</dbReference>
<dbReference type="PANTHER" id="PTHR42681">
    <property type="entry name" value="MALONYL-COA-ACYL CARRIER PROTEIN TRANSACYLASE, MITOCHONDRIAL"/>
    <property type="match status" value="1"/>
</dbReference>
<dbReference type="GO" id="GO:0006633">
    <property type="term" value="P:fatty acid biosynthetic process"/>
    <property type="evidence" value="ECO:0007669"/>
    <property type="project" value="TreeGrafter"/>
</dbReference>
<dbReference type="InterPro" id="IPR004410">
    <property type="entry name" value="Malonyl_CoA-ACP_transAc_FabD"/>
</dbReference>